<dbReference type="GO" id="GO:0016887">
    <property type="term" value="F:ATP hydrolysis activity"/>
    <property type="evidence" value="ECO:0007669"/>
    <property type="project" value="RHEA"/>
</dbReference>
<evidence type="ECO:0000256" key="6">
    <source>
        <dbReference type="ARBA" id="ARBA00034617"/>
    </source>
</evidence>
<comment type="catalytic activity">
    <reaction evidence="6">
        <text>Couples ATP hydrolysis with the unwinding of duplex DNA by translocating in the 3'-5' direction.</text>
        <dbReference type="EC" id="5.6.2.4"/>
    </reaction>
</comment>
<gene>
    <name evidence="13" type="ORF">FEM03_06025</name>
</gene>
<dbReference type="Pfam" id="PF13361">
    <property type="entry name" value="UvrD_C"/>
    <property type="match status" value="1"/>
</dbReference>
<dbReference type="CDD" id="cd17932">
    <property type="entry name" value="DEXQc_UvrD"/>
    <property type="match status" value="1"/>
</dbReference>
<dbReference type="Proteomes" id="UP000306196">
    <property type="component" value="Unassembled WGS sequence"/>
</dbReference>
<dbReference type="GO" id="GO:0043138">
    <property type="term" value="F:3'-5' DNA helicase activity"/>
    <property type="evidence" value="ECO:0007669"/>
    <property type="project" value="UniProtKB-EC"/>
</dbReference>
<evidence type="ECO:0000256" key="8">
    <source>
        <dbReference type="ARBA" id="ARBA00034923"/>
    </source>
</evidence>
<dbReference type="SUPFAM" id="SSF52540">
    <property type="entry name" value="P-loop containing nucleoside triphosphate hydrolases"/>
    <property type="match status" value="1"/>
</dbReference>
<dbReference type="EMBL" id="VAUV01000004">
    <property type="protein sequence ID" value="TLD71694.1"/>
    <property type="molecule type" value="Genomic_DNA"/>
</dbReference>
<evidence type="ECO:0000313" key="13">
    <source>
        <dbReference type="EMBL" id="TLD71694.1"/>
    </source>
</evidence>
<dbReference type="PROSITE" id="PS51198">
    <property type="entry name" value="UVRD_HELICASE_ATP_BIND"/>
    <property type="match status" value="1"/>
</dbReference>
<dbReference type="Gene3D" id="3.40.50.300">
    <property type="entry name" value="P-loop containing nucleotide triphosphate hydrolases"/>
    <property type="match status" value="3"/>
</dbReference>
<name>A0A5R8KHA0_9BACT</name>
<feature type="domain" description="UvrD-like helicase ATP-binding" evidence="11">
    <location>
        <begin position="13"/>
        <end position="233"/>
    </location>
</feature>
<dbReference type="OrthoDB" id="9810135at2"/>
<evidence type="ECO:0000256" key="1">
    <source>
        <dbReference type="ARBA" id="ARBA00022741"/>
    </source>
</evidence>
<dbReference type="PROSITE" id="PS51217">
    <property type="entry name" value="UVRD_HELICASE_CTER"/>
    <property type="match status" value="1"/>
</dbReference>
<dbReference type="InterPro" id="IPR000212">
    <property type="entry name" value="DNA_helicase_UvrD/REP"/>
</dbReference>
<keyword evidence="5" id="KW-0413">Isomerase</keyword>
<accession>A0A5R8KHA0</accession>
<keyword evidence="14" id="KW-1185">Reference proteome</keyword>
<keyword evidence="2 10" id="KW-0378">Hydrolase</keyword>
<keyword evidence="4 10" id="KW-0067">ATP-binding</keyword>
<dbReference type="InterPro" id="IPR014016">
    <property type="entry name" value="UvrD-like_ATP-bd"/>
</dbReference>
<evidence type="ECO:0000256" key="7">
    <source>
        <dbReference type="ARBA" id="ARBA00034808"/>
    </source>
</evidence>
<comment type="catalytic activity">
    <reaction evidence="9">
        <text>ATP + H2O = ADP + phosphate + H(+)</text>
        <dbReference type="Rhea" id="RHEA:13065"/>
        <dbReference type="ChEBI" id="CHEBI:15377"/>
        <dbReference type="ChEBI" id="CHEBI:15378"/>
        <dbReference type="ChEBI" id="CHEBI:30616"/>
        <dbReference type="ChEBI" id="CHEBI:43474"/>
        <dbReference type="ChEBI" id="CHEBI:456216"/>
        <dbReference type="EC" id="5.6.2.4"/>
    </reaction>
</comment>
<dbReference type="AlphaFoldDB" id="A0A5R8KHA0"/>
<evidence type="ECO:0000259" key="11">
    <source>
        <dbReference type="PROSITE" id="PS51198"/>
    </source>
</evidence>
<dbReference type="GO" id="GO:0005524">
    <property type="term" value="F:ATP binding"/>
    <property type="evidence" value="ECO:0007669"/>
    <property type="project" value="UniProtKB-UniRule"/>
</dbReference>
<evidence type="ECO:0000256" key="2">
    <source>
        <dbReference type="ARBA" id="ARBA00022801"/>
    </source>
</evidence>
<evidence type="ECO:0000313" key="14">
    <source>
        <dbReference type="Proteomes" id="UP000306196"/>
    </source>
</evidence>
<keyword evidence="1 10" id="KW-0547">Nucleotide-binding</keyword>
<feature type="domain" description="UvrD-like helicase C-terminal" evidence="12">
    <location>
        <begin position="234"/>
        <end position="471"/>
    </location>
</feature>
<comment type="caution">
    <text evidence="13">The sequence shown here is derived from an EMBL/GenBank/DDBJ whole genome shotgun (WGS) entry which is preliminary data.</text>
</comment>
<dbReference type="EC" id="5.6.2.4" evidence="7"/>
<reference evidence="13 14" key="1">
    <citation type="submission" date="2019-05" db="EMBL/GenBank/DDBJ databases">
        <title>Verrucobacter flavum gen. nov., sp. nov. a new member of the family Verrucomicrobiaceae.</title>
        <authorList>
            <person name="Szuroczki S."/>
            <person name="Abbaszade G."/>
            <person name="Szabo A."/>
            <person name="Felfoldi T."/>
            <person name="Schumann P."/>
            <person name="Boka K."/>
            <person name="Keki Z."/>
            <person name="Toumi M."/>
            <person name="Toth E."/>
        </authorList>
    </citation>
    <scope>NUCLEOTIDE SEQUENCE [LARGE SCALE GENOMIC DNA]</scope>
    <source>
        <strain evidence="13 14">MG-N-17</strain>
    </source>
</reference>
<evidence type="ECO:0000256" key="5">
    <source>
        <dbReference type="ARBA" id="ARBA00023235"/>
    </source>
</evidence>
<dbReference type="InterPro" id="IPR014017">
    <property type="entry name" value="DNA_helicase_UvrD-like_C"/>
</dbReference>
<evidence type="ECO:0000256" key="10">
    <source>
        <dbReference type="PROSITE-ProRule" id="PRU00560"/>
    </source>
</evidence>
<sequence length="549" mass="61751">MIPPDSWRPSSGLTLEPNARRAVISQAGCIALLAGPGAGKTETLAQRADFLLRTGVCPYPKRILAISFKKDASENLKERAAKRCGRELAARFDSYTFHAFGKRLIDIFRTALKGPDQLDEDYTVGDHRLPRSQITFKEMVPLANEVLDQCAAARNAIRSTYSDVFLDEFQDCTDAQYTLVLNAFQGSGARIIAVGDTKQKIMGWAGALEGIFLKFEEDFRATPLNLYQNFRSLHRIRRVHNRMVRDIDPEAAVPDDQIALDEGEVAWESFDDDEAEAEWAADSILLWNEQGVPFSQIAFLCNNQPHLYALKIMSVLSEHGIPFRNEQEIQDLSAEPLFCLIVDFLLVLLGDAEPDAWERLQGILGDESGEGSSKLRDWDRFLRSGRSEIRKTRTFRKGWTLIEAMLMKLGTEAIRSLSHDYENEARRTEILGNIKAHIETGFDNNADPLESLKSIGGVDAVRILTIHKCKGLEFHTVIVQGVETQTFWGEEEAAGCAFFVAISRARKRLVTTTSEFREKLPGANRYWSQQRTPHQRFLGYVESEAGGTL</sequence>
<keyword evidence="3 10" id="KW-0347">Helicase</keyword>
<evidence type="ECO:0000259" key="12">
    <source>
        <dbReference type="PROSITE" id="PS51217"/>
    </source>
</evidence>
<dbReference type="PANTHER" id="PTHR11070:SF2">
    <property type="entry name" value="ATP-DEPENDENT DNA HELICASE SRS2"/>
    <property type="match status" value="1"/>
</dbReference>
<dbReference type="RefSeq" id="WP_138085288.1">
    <property type="nucleotide sequence ID" value="NZ_VAUV01000004.1"/>
</dbReference>
<evidence type="ECO:0000256" key="3">
    <source>
        <dbReference type="ARBA" id="ARBA00022806"/>
    </source>
</evidence>
<feature type="binding site" evidence="10">
    <location>
        <begin position="34"/>
        <end position="41"/>
    </location>
    <ligand>
        <name>ATP</name>
        <dbReference type="ChEBI" id="CHEBI:30616"/>
    </ligand>
</feature>
<dbReference type="PANTHER" id="PTHR11070">
    <property type="entry name" value="UVRD / RECB / PCRA DNA HELICASE FAMILY MEMBER"/>
    <property type="match status" value="1"/>
</dbReference>
<protein>
    <recommendedName>
        <fullName evidence="7">DNA 3'-5' helicase</fullName>
        <ecNumber evidence="7">5.6.2.4</ecNumber>
    </recommendedName>
    <alternativeName>
        <fullName evidence="8">DNA 3'-5' helicase II</fullName>
    </alternativeName>
</protein>
<organism evidence="13 14">
    <name type="scientific">Phragmitibacter flavus</name>
    <dbReference type="NCBI Taxonomy" id="2576071"/>
    <lineage>
        <taxon>Bacteria</taxon>
        <taxon>Pseudomonadati</taxon>
        <taxon>Verrucomicrobiota</taxon>
        <taxon>Verrucomicrobiia</taxon>
        <taxon>Verrucomicrobiales</taxon>
        <taxon>Verrucomicrobiaceae</taxon>
        <taxon>Phragmitibacter</taxon>
    </lineage>
</organism>
<dbReference type="GO" id="GO:0000725">
    <property type="term" value="P:recombinational repair"/>
    <property type="evidence" value="ECO:0007669"/>
    <property type="project" value="TreeGrafter"/>
</dbReference>
<dbReference type="GO" id="GO:0003677">
    <property type="term" value="F:DNA binding"/>
    <property type="evidence" value="ECO:0007669"/>
    <property type="project" value="InterPro"/>
</dbReference>
<dbReference type="Pfam" id="PF13245">
    <property type="entry name" value="AAA_19"/>
    <property type="match status" value="1"/>
</dbReference>
<evidence type="ECO:0000256" key="4">
    <source>
        <dbReference type="ARBA" id="ARBA00022840"/>
    </source>
</evidence>
<dbReference type="InterPro" id="IPR027417">
    <property type="entry name" value="P-loop_NTPase"/>
</dbReference>
<proteinExistence type="predicted"/>
<evidence type="ECO:0000256" key="9">
    <source>
        <dbReference type="ARBA" id="ARBA00048988"/>
    </source>
</evidence>